<organism evidence="1 2">
    <name type="scientific">Pantoea latae</name>
    <dbReference type="NCBI Taxonomy" id="1964541"/>
    <lineage>
        <taxon>Bacteria</taxon>
        <taxon>Pseudomonadati</taxon>
        <taxon>Pseudomonadota</taxon>
        <taxon>Gammaproteobacteria</taxon>
        <taxon>Enterobacterales</taxon>
        <taxon>Erwiniaceae</taxon>
        <taxon>Pantoea</taxon>
    </lineage>
</organism>
<reference evidence="1 2" key="1">
    <citation type="submission" date="2017-02" db="EMBL/GenBank/DDBJ databases">
        <title>Whole genome shotgun sequence of Pantoea agglomerans strain AS1 isolated from a cycad, Zamia floridana in Central Florida, USA.</title>
        <authorList>
            <person name="Lata P."/>
            <person name="Govindarajan S."/>
            <person name="Qi F."/>
            <person name="Li J.-L."/>
            <person name="Maurya S.K."/>
            <person name="Sahoo M.K."/>
        </authorList>
    </citation>
    <scope>NUCLEOTIDE SEQUENCE [LARGE SCALE GENOMIC DNA]</scope>
    <source>
        <strain evidence="1 2">AS1</strain>
    </source>
</reference>
<dbReference type="RefSeq" id="WP_081138804.1">
    <property type="nucleotide sequence ID" value="NZ_MWUE01000014.1"/>
</dbReference>
<keyword evidence="2" id="KW-1185">Reference proteome</keyword>
<accession>A0A1V9DJM8</accession>
<dbReference type="AlphaFoldDB" id="A0A1V9DJM8"/>
<name>A0A1V9DJM8_9GAMM</name>
<sequence length="69" mass="7565">MMQSHIRGDAAFARPFNAFRDIEFAPENIVTGASFSSQPPPALPPQPPLPLLQIAFDHVVEILLQEGQP</sequence>
<evidence type="ECO:0000313" key="2">
    <source>
        <dbReference type="Proteomes" id="UP000192769"/>
    </source>
</evidence>
<dbReference type="Proteomes" id="UP000192769">
    <property type="component" value="Unassembled WGS sequence"/>
</dbReference>
<evidence type="ECO:0000313" key="1">
    <source>
        <dbReference type="EMBL" id="OQP34059.1"/>
    </source>
</evidence>
<proteinExistence type="predicted"/>
<dbReference type="EMBL" id="MWUE01000014">
    <property type="protein sequence ID" value="OQP34059.1"/>
    <property type="molecule type" value="Genomic_DNA"/>
</dbReference>
<dbReference type="OrthoDB" id="6543782at2"/>
<comment type="caution">
    <text evidence="1">The sequence shown here is derived from an EMBL/GenBank/DDBJ whole genome shotgun (WGS) entry which is preliminary data.</text>
</comment>
<gene>
    <name evidence="1" type="ORF">B2J69_09750</name>
</gene>
<protein>
    <submittedName>
        <fullName evidence="1">Uncharacterized protein</fullName>
    </submittedName>
</protein>